<dbReference type="RefSeq" id="WP_115978029.1">
    <property type="nucleotide sequence ID" value="NZ_CAJXNW010000095.1"/>
</dbReference>
<dbReference type="GO" id="GO:0005524">
    <property type="term" value="F:ATP binding"/>
    <property type="evidence" value="ECO:0007669"/>
    <property type="project" value="UniProtKB-KW"/>
</dbReference>
<dbReference type="OrthoDB" id="9802264at2"/>
<keyword evidence="2" id="KW-0547">Nucleotide-binding</keyword>
<dbReference type="PANTHER" id="PTHR43023">
    <property type="entry name" value="PROTEIN TRIGALACTOSYLDIACYLGLYCEROL 3, CHLOROPLASTIC"/>
    <property type="match status" value="1"/>
</dbReference>
<evidence type="ECO:0000313" key="6">
    <source>
        <dbReference type="Proteomes" id="UP000257131"/>
    </source>
</evidence>
<dbReference type="InterPro" id="IPR027417">
    <property type="entry name" value="P-loop_NTPase"/>
</dbReference>
<name>A0A3D9C080_9RHOB</name>
<comment type="caution">
    <text evidence="5">The sequence shown here is derived from an EMBL/GenBank/DDBJ whole genome shotgun (WGS) entry which is preliminary data.</text>
</comment>
<evidence type="ECO:0000256" key="2">
    <source>
        <dbReference type="ARBA" id="ARBA00022741"/>
    </source>
</evidence>
<dbReference type="InterPro" id="IPR003439">
    <property type="entry name" value="ABC_transporter-like_ATP-bd"/>
</dbReference>
<sequence>MAETVIEVRGLRTQFGPHVVHDGLDLDVRRGEILGVVGGSGTGKSVLLRAITGLVTPAAGRVRMLGTDMQDAREAELDALAARIGVMFQDGALFSSLTVRENVETPLTTLSHLDAETRESLARLKISLAGLPWSAGDKYPSELSGGMRKRAGLARALALDPEIVFLDEPTAGLDPIGAADFDELIRGLSTALGLTVFLVTHDLDTLYATCDRIAVLAEKRVLVTGTLDDMLEVDHPWVRAYFQGPRARAARGEEIATPPADA</sequence>
<dbReference type="Pfam" id="PF00005">
    <property type="entry name" value="ABC_tran"/>
    <property type="match status" value="1"/>
</dbReference>
<gene>
    <name evidence="5" type="ORF">DRV84_00045</name>
</gene>
<feature type="domain" description="ABC transporter" evidence="4">
    <location>
        <begin position="6"/>
        <end position="243"/>
    </location>
</feature>
<evidence type="ECO:0000259" key="4">
    <source>
        <dbReference type="PROSITE" id="PS50893"/>
    </source>
</evidence>
<dbReference type="PANTHER" id="PTHR43023:SF3">
    <property type="entry name" value="PROTEIN TRIGALACTOSYLDIACYLGLYCEROL 3, CHLOROPLASTIC"/>
    <property type="match status" value="1"/>
</dbReference>
<organism evidence="5 6">
    <name type="scientific">Rhodosalinus sediminis</name>
    <dbReference type="NCBI Taxonomy" id="1940533"/>
    <lineage>
        <taxon>Bacteria</taxon>
        <taxon>Pseudomonadati</taxon>
        <taxon>Pseudomonadota</taxon>
        <taxon>Alphaproteobacteria</taxon>
        <taxon>Rhodobacterales</taxon>
        <taxon>Paracoccaceae</taxon>
        <taxon>Rhodosalinus</taxon>
    </lineage>
</organism>
<dbReference type="SMART" id="SM00382">
    <property type="entry name" value="AAA"/>
    <property type="match status" value="1"/>
</dbReference>
<dbReference type="PROSITE" id="PS50893">
    <property type="entry name" value="ABC_TRANSPORTER_2"/>
    <property type="match status" value="1"/>
</dbReference>
<keyword evidence="3 5" id="KW-0067">ATP-binding</keyword>
<dbReference type="Gene3D" id="3.40.50.300">
    <property type="entry name" value="P-loop containing nucleotide triphosphate hydrolases"/>
    <property type="match status" value="1"/>
</dbReference>
<evidence type="ECO:0000256" key="1">
    <source>
        <dbReference type="ARBA" id="ARBA00022448"/>
    </source>
</evidence>
<evidence type="ECO:0000256" key="3">
    <source>
        <dbReference type="ARBA" id="ARBA00022840"/>
    </source>
</evidence>
<dbReference type="InterPro" id="IPR003593">
    <property type="entry name" value="AAA+_ATPase"/>
</dbReference>
<protein>
    <submittedName>
        <fullName evidence="5">ABC transporter ATP-binding protein</fullName>
    </submittedName>
</protein>
<dbReference type="GO" id="GO:0016887">
    <property type="term" value="F:ATP hydrolysis activity"/>
    <property type="evidence" value="ECO:0007669"/>
    <property type="project" value="InterPro"/>
</dbReference>
<dbReference type="PROSITE" id="PS00211">
    <property type="entry name" value="ABC_TRANSPORTER_1"/>
    <property type="match status" value="1"/>
</dbReference>
<dbReference type="SUPFAM" id="SSF52540">
    <property type="entry name" value="P-loop containing nucleoside triphosphate hydrolases"/>
    <property type="match status" value="1"/>
</dbReference>
<keyword evidence="1" id="KW-0813">Transport</keyword>
<evidence type="ECO:0000313" key="5">
    <source>
        <dbReference type="EMBL" id="REC58986.1"/>
    </source>
</evidence>
<dbReference type="CDD" id="cd03261">
    <property type="entry name" value="ABC_Org_Solvent_Resistant"/>
    <property type="match status" value="1"/>
</dbReference>
<reference evidence="5 6" key="1">
    <citation type="journal article" date="2017" name="Int. J. Syst. Evol. Microbiol.">
        <title>Rhodosalinus sediminis gen. nov., sp. nov., isolated from marine saltern.</title>
        <authorList>
            <person name="Guo L.Y."/>
            <person name="Ling S.K."/>
            <person name="Li C.M."/>
            <person name="Chen G.J."/>
            <person name="Du Z.J."/>
        </authorList>
    </citation>
    <scope>NUCLEOTIDE SEQUENCE [LARGE SCALE GENOMIC DNA]</scope>
    <source>
        <strain evidence="5 6">WDN1C137</strain>
    </source>
</reference>
<keyword evidence="6" id="KW-1185">Reference proteome</keyword>
<dbReference type="EMBL" id="QOHR01000001">
    <property type="protein sequence ID" value="REC58986.1"/>
    <property type="molecule type" value="Genomic_DNA"/>
</dbReference>
<dbReference type="InterPro" id="IPR017871">
    <property type="entry name" value="ABC_transporter-like_CS"/>
</dbReference>
<proteinExistence type="predicted"/>
<dbReference type="AlphaFoldDB" id="A0A3D9C080"/>
<dbReference type="Proteomes" id="UP000257131">
    <property type="component" value="Unassembled WGS sequence"/>
</dbReference>
<accession>A0A3D9C080</accession>